<evidence type="ECO:0000256" key="7">
    <source>
        <dbReference type="ARBA" id="ARBA00022475"/>
    </source>
</evidence>
<comment type="catalytic activity">
    <reaction evidence="17 19">
        <text>alpha-ribazole + adenosylcob(III)inamide-GDP = adenosylcob(III)alamin + GMP + H(+)</text>
        <dbReference type="Rhea" id="RHEA:16049"/>
        <dbReference type="ChEBI" id="CHEBI:10329"/>
        <dbReference type="ChEBI" id="CHEBI:15378"/>
        <dbReference type="ChEBI" id="CHEBI:18408"/>
        <dbReference type="ChEBI" id="CHEBI:58115"/>
        <dbReference type="ChEBI" id="CHEBI:60487"/>
        <dbReference type="EC" id="2.7.8.26"/>
    </reaction>
</comment>
<evidence type="ECO:0000256" key="12">
    <source>
        <dbReference type="ARBA" id="ARBA00022989"/>
    </source>
</evidence>
<evidence type="ECO:0000256" key="1">
    <source>
        <dbReference type="ARBA" id="ARBA00001946"/>
    </source>
</evidence>
<dbReference type="GO" id="GO:0051073">
    <property type="term" value="F:adenosylcobinamide-GDP ribazoletransferase activity"/>
    <property type="evidence" value="ECO:0007669"/>
    <property type="project" value="UniProtKB-EC"/>
</dbReference>
<keyword evidence="8 19" id="KW-0169">Cobalamin biosynthesis</keyword>
<evidence type="ECO:0000256" key="3">
    <source>
        <dbReference type="ARBA" id="ARBA00004663"/>
    </source>
</evidence>
<sequence length="267" mass="27952">MTMTDGTRVRGAYARTREEACIVLTAFGYFSRLPVPSRLAFSQARLAASGRYLPLVGLVIGSAGALIYGLALQVLPAALAVLLSMAATLLASGALHEDGLADCCDAFGGAHAREDVLRIMKDSRIGAFGAIGVVVALLVKWQALTALAQRHPLAAAGWMIAAHMASRAGAIVYVATLDYARADGKSRAFAQRSPRAAAVALLIGLPGLFGAGTRLGALCLMVGLLLHVALGRWFKRRLGGYTGDCLGLAQQVFEIAIYLVVLGWISS</sequence>
<organism evidence="20 21">
    <name type="scientific">Robbsia betulipollinis</name>
    <dbReference type="NCBI Taxonomy" id="2981849"/>
    <lineage>
        <taxon>Bacteria</taxon>
        <taxon>Pseudomonadati</taxon>
        <taxon>Pseudomonadota</taxon>
        <taxon>Betaproteobacteria</taxon>
        <taxon>Burkholderiales</taxon>
        <taxon>Burkholderiaceae</taxon>
        <taxon>Robbsia</taxon>
    </lineage>
</organism>
<evidence type="ECO:0000256" key="5">
    <source>
        <dbReference type="ARBA" id="ARBA00013200"/>
    </source>
</evidence>
<keyword evidence="12 19" id="KW-1133">Transmembrane helix</keyword>
<comment type="similarity">
    <text evidence="4 19">Belongs to the CobS family.</text>
</comment>
<comment type="pathway">
    <text evidence="3 19">Cofactor biosynthesis; adenosylcobalamin biosynthesis; adenosylcobalamin from cob(II)yrinate a,c-diamide: step 7/7.</text>
</comment>
<dbReference type="Pfam" id="PF02654">
    <property type="entry name" value="CobS"/>
    <property type="match status" value="1"/>
</dbReference>
<feature type="transmembrane region" description="Helical" evidence="19">
    <location>
        <begin position="77"/>
        <end position="95"/>
    </location>
</feature>
<keyword evidence="11 19" id="KW-0460">Magnesium</keyword>
<accession>A0ABT3ZRB0</accession>
<comment type="catalytic activity">
    <reaction evidence="18 19">
        <text>alpha-ribazole 5'-phosphate + adenosylcob(III)inamide-GDP = adenosylcob(III)alamin 5'-phosphate + GMP + H(+)</text>
        <dbReference type="Rhea" id="RHEA:23560"/>
        <dbReference type="ChEBI" id="CHEBI:15378"/>
        <dbReference type="ChEBI" id="CHEBI:57918"/>
        <dbReference type="ChEBI" id="CHEBI:58115"/>
        <dbReference type="ChEBI" id="CHEBI:60487"/>
        <dbReference type="ChEBI" id="CHEBI:60493"/>
        <dbReference type="EC" id="2.7.8.26"/>
    </reaction>
</comment>
<dbReference type="InterPro" id="IPR003805">
    <property type="entry name" value="CobS"/>
</dbReference>
<evidence type="ECO:0000256" key="19">
    <source>
        <dbReference type="HAMAP-Rule" id="MF_00719"/>
    </source>
</evidence>
<proteinExistence type="inferred from homology"/>
<keyword evidence="9 19" id="KW-0808">Transferase</keyword>
<dbReference type="PANTHER" id="PTHR34148:SF1">
    <property type="entry name" value="ADENOSYLCOBINAMIDE-GDP RIBAZOLETRANSFERASE"/>
    <property type="match status" value="1"/>
</dbReference>
<dbReference type="NCBIfam" id="NF001277">
    <property type="entry name" value="PRK00235.1-3"/>
    <property type="match status" value="1"/>
</dbReference>
<evidence type="ECO:0000313" key="21">
    <source>
        <dbReference type="Proteomes" id="UP001082899"/>
    </source>
</evidence>
<name>A0ABT3ZRB0_9BURK</name>
<dbReference type="HAMAP" id="MF_00719">
    <property type="entry name" value="CobS"/>
    <property type="match status" value="1"/>
</dbReference>
<feature type="transmembrane region" description="Helical" evidence="19">
    <location>
        <begin position="125"/>
        <end position="143"/>
    </location>
</feature>
<evidence type="ECO:0000256" key="6">
    <source>
        <dbReference type="ARBA" id="ARBA00015850"/>
    </source>
</evidence>
<protein>
    <recommendedName>
        <fullName evidence="6 19">Adenosylcobinamide-GDP ribazoletransferase</fullName>
        <ecNumber evidence="5 19">2.7.8.26</ecNumber>
    </recommendedName>
    <alternativeName>
        <fullName evidence="16 19">Cobalamin synthase</fullName>
    </alternativeName>
    <alternativeName>
        <fullName evidence="15 19">Cobalamin-5'-phosphate synthase</fullName>
    </alternativeName>
</protein>
<keyword evidence="21" id="KW-1185">Reference proteome</keyword>
<reference evidence="20" key="1">
    <citation type="submission" date="2022-11" db="EMBL/GenBank/DDBJ databases">
        <title>Robbsia betulipollinis sp. nov., isolated from pollen of birch (Betula pendula).</title>
        <authorList>
            <person name="Shi H."/>
            <person name="Ambika Manirajan B."/>
            <person name="Ratering S."/>
            <person name="Geissler-Plaum R."/>
            <person name="Schnell S."/>
        </authorList>
    </citation>
    <scope>NUCLEOTIDE SEQUENCE</scope>
    <source>
        <strain evidence="20">Bb-Pol-6</strain>
    </source>
</reference>
<evidence type="ECO:0000256" key="10">
    <source>
        <dbReference type="ARBA" id="ARBA00022692"/>
    </source>
</evidence>
<evidence type="ECO:0000256" key="8">
    <source>
        <dbReference type="ARBA" id="ARBA00022573"/>
    </source>
</evidence>
<dbReference type="RefSeq" id="WP_267848998.1">
    <property type="nucleotide sequence ID" value="NZ_JAPMXC010000010.1"/>
</dbReference>
<evidence type="ECO:0000256" key="15">
    <source>
        <dbReference type="ARBA" id="ARBA00032605"/>
    </source>
</evidence>
<gene>
    <name evidence="19" type="primary">cobS</name>
    <name evidence="20" type="ORF">OVY01_18265</name>
</gene>
<feature type="transmembrane region" description="Helical" evidence="19">
    <location>
        <begin position="155"/>
        <end position="180"/>
    </location>
</feature>
<evidence type="ECO:0000256" key="4">
    <source>
        <dbReference type="ARBA" id="ARBA00010561"/>
    </source>
</evidence>
<evidence type="ECO:0000256" key="17">
    <source>
        <dbReference type="ARBA" id="ARBA00048623"/>
    </source>
</evidence>
<dbReference type="EC" id="2.7.8.26" evidence="5 19"/>
<evidence type="ECO:0000256" key="11">
    <source>
        <dbReference type="ARBA" id="ARBA00022842"/>
    </source>
</evidence>
<evidence type="ECO:0000256" key="14">
    <source>
        <dbReference type="ARBA" id="ARBA00025228"/>
    </source>
</evidence>
<feature type="transmembrane region" description="Helical" evidence="19">
    <location>
        <begin position="246"/>
        <end position="265"/>
    </location>
</feature>
<feature type="transmembrane region" description="Helical" evidence="19">
    <location>
        <begin position="192"/>
        <end position="209"/>
    </location>
</feature>
<comment type="subcellular location">
    <subcellularLocation>
        <location evidence="2 19">Cell membrane</location>
        <topology evidence="2 19">Multi-pass membrane protein</topology>
    </subcellularLocation>
</comment>
<evidence type="ECO:0000313" key="20">
    <source>
        <dbReference type="EMBL" id="MCY0389099.1"/>
    </source>
</evidence>
<comment type="function">
    <text evidence="14 19">Joins adenosylcobinamide-GDP and alpha-ribazole to generate adenosylcobalamin (Ado-cobalamin). Also synthesizes adenosylcobalamin 5'-phosphate from adenosylcobinamide-GDP and alpha-ribazole 5'-phosphate.</text>
</comment>
<evidence type="ECO:0000256" key="16">
    <source>
        <dbReference type="ARBA" id="ARBA00032853"/>
    </source>
</evidence>
<evidence type="ECO:0000256" key="9">
    <source>
        <dbReference type="ARBA" id="ARBA00022679"/>
    </source>
</evidence>
<keyword evidence="7 19" id="KW-1003">Cell membrane</keyword>
<evidence type="ECO:0000256" key="18">
    <source>
        <dbReference type="ARBA" id="ARBA00049504"/>
    </source>
</evidence>
<evidence type="ECO:0000256" key="13">
    <source>
        <dbReference type="ARBA" id="ARBA00023136"/>
    </source>
</evidence>
<comment type="caution">
    <text evidence="20">The sequence shown here is derived from an EMBL/GenBank/DDBJ whole genome shotgun (WGS) entry which is preliminary data.</text>
</comment>
<keyword evidence="13 19" id="KW-0472">Membrane</keyword>
<feature type="transmembrane region" description="Helical" evidence="19">
    <location>
        <begin position="52"/>
        <end position="71"/>
    </location>
</feature>
<evidence type="ECO:0000256" key="2">
    <source>
        <dbReference type="ARBA" id="ARBA00004651"/>
    </source>
</evidence>
<keyword evidence="10 19" id="KW-0812">Transmembrane</keyword>
<comment type="cofactor">
    <cofactor evidence="1 19">
        <name>Mg(2+)</name>
        <dbReference type="ChEBI" id="CHEBI:18420"/>
    </cofactor>
</comment>
<dbReference type="EMBL" id="JAPMXC010000010">
    <property type="protein sequence ID" value="MCY0389099.1"/>
    <property type="molecule type" value="Genomic_DNA"/>
</dbReference>
<dbReference type="Proteomes" id="UP001082899">
    <property type="component" value="Unassembled WGS sequence"/>
</dbReference>
<dbReference type="PANTHER" id="PTHR34148">
    <property type="entry name" value="ADENOSYLCOBINAMIDE-GDP RIBAZOLETRANSFERASE"/>
    <property type="match status" value="1"/>
</dbReference>